<dbReference type="Gene3D" id="3.40.50.1820">
    <property type="entry name" value="alpha/beta hydrolase"/>
    <property type="match status" value="1"/>
</dbReference>
<organism evidence="3 4">
    <name type="scientific">Candidatus Fervidibacter japonicus</name>
    <dbReference type="NCBI Taxonomy" id="2035412"/>
    <lineage>
        <taxon>Bacteria</taxon>
        <taxon>Candidatus Fervidibacterota</taxon>
        <taxon>Candidatus Fervidibacter</taxon>
    </lineage>
</organism>
<dbReference type="PANTHER" id="PTHR42776:SF27">
    <property type="entry name" value="DIPEPTIDYL PEPTIDASE FAMILY MEMBER 6"/>
    <property type="match status" value="1"/>
</dbReference>
<evidence type="ECO:0000256" key="1">
    <source>
        <dbReference type="ARBA" id="ARBA00022801"/>
    </source>
</evidence>
<dbReference type="GO" id="GO:0004252">
    <property type="term" value="F:serine-type endopeptidase activity"/>
    <property type="evidence" value="ECO:0007669"/>
    <property type="project" value="TreeGrafter"/>
</dbReference>
<dbReference type="EMBL" id="BEHT01000050">
    <property type="protein sequence ID" value="GBD00086.1"/>
    <property type="molecule type" value="Genomic_DNA"/>
</dbReference>
<sequence>MPVVGNLLVDFLGKPYDEAPEVWREASPLFHVSSTSAPTFIIHGDKDPLVPVDQSQRLAEALRQAGVEVRLVVVEGMGHGLNGTPAVREKALRALEDALAFFDRHLKGQAAASKNTKGA</sequence>
<dbReference type="GO" id="GO:0006508">
    <property type="term" value="P:proteolysis"/>
    <property type="evidence" value="ECO:0007669"/>
    <property type="project" value="InterPro"/>
</dbReference>
<dbReference type="AlphaFoldDB" id="A0A2H5XFY3"/>
<feature type="domain" description="Peptidase S9 prolyl oligopeptidase catalytic" evidence="2">
    <location>
        <begin position="17"/>
        <end position="108"/>
    </location>
</feature>
<gene>
    <name evidence="3" type="ORF">HRbin17_02622</name>
</gene>
<dbReference type="PANTHER" id="PTHR42776">
    <property type="entry name" value="SERINE PEPTIDASE S9 FAMILY MEMBER"/>
    <property type="match status" value="1"/>
</dbReference>
<name>A0A2H5XFY3_9BACT</name>
<evidence type="ECO:0000313" key="3">
    <source>
        <dbReference type="EMBL" id="GBD00086.1"/>
    </source>
</evidence>
<dbReference type="SUPFAM" id="SSF53474">
    <property type="entry name" value="alpha/beta-Hydrolases"/>
    <property type="match status" value="1"/>
</dbReference>
<evidence type="ECO:0000259" key="2">
    <source>
        <dbReference type="Pfam" id="PF00326"/>
    </source>
</evidence>
<keyword evidence="1" id="KW-0378">Hydrolase</keyword>
<dbReference type="Pfam" id="PF00326">
    <property type="entry name" value="Peptidase_S9"/>
    <property type="match status" value="1"/>
</dbReference>
<protein>
    <recommendedName>
        <fullName evidence="2">Peptidase S9 prolyl oligopeptidase catalytic domain-containing protein</fullName>
    </recommendedName>
</protein>
<dbReference type="InterPro" id="IPR029058">
    <property type="entry name" value="AB_hydrolase_fold"/>
</dbReference>
<proteinExistence type="predicted"/>
<dbReference type="InterPro" id="IPR001375">
    <property type="entry name" value="Peptidase_S9_cat"/>
</dbReference>
<comment type="caution">
    <text evidence="3">The sequence shown here is derived from an EMBL/GenBank/DDBJ whole genome shotgun (WGS) entry which is preliminary data.</text>
</comment>
<dbReference type="Proteomes" id="UP000236173">
    <property type="component" value="Unassembled WGS sequence"/>
</dbReference>
<reference evidence="4" key="1">
    <citation type="submission" date="2017-09" db="EMBL/GenBank/DDBJ databases">
        <title>Metaegenomics of thermophilic ammonia-oxidizing enrichment culture.</title>
        <authorList>
            <person name="Kato S."/>
            <person name="Suzuki K."/>
        </authorList>
    </citation>
    <scope>NUCLEOTIDE SEQUENCE [LARGE SCALE GENOMIC DNA]</scope>
</reference>
<evidence type="ECO:0000313" key="4">
    <source>
        <dbReference type="Proteomes" id="UP000236173"/>
    </source>
</evidence>
<accession>A0A2H5XFY3</accession>